<dbReference type="AlphaFoldDB" id="A0AAV7PAL2"/>
<evidence type="ECO:0008006" key="5">
    <source>
        <dbReference type="Google" id="ProtNLM"/>
    </source>
</evidence>
<evidence type="ECO:0000313" key="4">
    <source>
        <dbReference type="Proteomes" id="UP001066276"/>
    </source>
</evidence>
<gene>
    <name evidence="3" type="ORF">NDU88_002071</name>
</gene>
<sequence>MRNALTLRTPLRRCWSLITATQLVFLTKCPYLAAPTASAATKKLQRSPEAPASQAAQGPHRSSQLGQAGSSVSGNRAPVIP</sequence>
<feature type="signal peptide" evidence="2">
    <location>
        <begin position="1"/>
        <end position="16"/>
    </location>
</feature>
<proteinExistence type="predicted"/>
<name>A0AAV7PAL2_PLEWA</name>
<keyword evidence="2" id="KW-0732">Signal</keyword>
<evidence type="ECO:0000256" key="2">
    <source>
        <dbReference type="SAM" id="SignalP"/>
    </source>
</evidence>
<feature type="compositionally biased region" description="Polar residues" evidence="1">
    <location>
        <begin position="54"/>
        <end position="74"/>
    </location>
</feature>
<feature type="chain" id="PRO_5043440193" description="Secreted protein" evidence="2">
    <location>
        <begin position="17"/>
        <end position="81"/>
    </location>
</feature>
<reference evidence="3" key="1">
    <citation type="journal article" date="2022" name="bioRxiv">
        <title>Sequencing and chromosome-scale assembly of the giantPleurodeles waltlgenome.</title>
        <authorList>
            <person name="Brown T."/>
            <person name="Elewa A."/>
            <person name="Iarovenko S."/>
            <person name="Subramanian E."/>
            <person name="Araus A.J."/>
            <person name="Petzold A."/>
            <person name="Susuki M."/>
            <person name="Suzuki K.-i.T."/>
            <person name="Hayashi T."/>
            <person name="Toyoda A."/>
            <person name="Oliveira C."/>
            <person name="Osipova E."/>
            <person name="Leigh N.D."/>
            <person name="Simon A."/>
            <person name="Yun M.H."/>
        </authorList>
    </citation>
    <scope>NUCLEOTIDE SEQUENCE</scope>
    <source>
        <strain evidence="3">20211129_DDA</strain>
        <tissue evidence="3">Liver</tissue>
    </source>
</reference>
<evidence type="ECO:0000313" key="3">
    <source>
        <dbReference type="EMBL" id="KAJ1123603.1"/>
    </source>
</evidence>
<comment type="caution">
    <text evidence="3">The sequence shown here is derived from an EMBL/GenBank/DDBJ whole genome shotgun (WGS) entry which is preliminary data.</text>
</comment>
<dbReference type="Proteomes" id="UP001066276">
    <property type="component" value="Chromosome 7"/>
</dbReference>
<feature type="region of interest" description="Disordered" evidence="1">
    <location>
        <begin position="37"/>
        <end position="81"/>
    </location>
</feature>
<organism evidence="3 4">
    <name type="scientific">Pleurodeles waltl</name>
    <name type="common">Iberian ribbed newt</name>
    <dbReference type="NCBI Taxonomy" id="8319"/>
    <lineage>
        <taxon>Eukaryota</taxon>
        <taxon>Metazoa</taxon>
        <taxon>Chordata</taxon>
        <taxon>Craniata</taxon>
        <taxon>Vertebrata</taxon>
        <taxon>Euteleostomi</taxon>
        <taxon>Amphibia</taxon>
        <taxon>Batrachia</taxon>
        <taxon>Caudata</taxon>
        <taxon>Salamandroidea</taxon>
        <taxon>Salamandridae</taxon>
        <taxon>Pleurodelinae</taxon>
        <taxon>Pleurodeles</taxon>
    </lineage>
</organism>
<accession>A0AAV7PAL2</accession>
<protein>
    <recommendedName>
        <fullName evidence="5">Secreted protein</fullName>
    </recommendedName>
</protein>
<evidence type="ECO:0000256" key="1">
    <source>
        <dbReference type="SAM" id="MobiDB-lite"/>
    </source>
</evidence>
<keyword evidence="4" id="KW-1185">Reference proteome</keyword>
<dbReference type="EMBL" id="JANPWB010000011">
    <property type="protein sequence ID" value="KAJ1123603.1"/>
    <property type="molecule type" value="Genomic_DNA"/>
</dbReference>